<gene>
    <name evidence="1" type="ORF">DJ018_05545</name>
</gene>
<accession>A0A328AV19</accession>
<dbReference type="OrthoDB" id="7191428at2"/>
<reference evidence="2" key="1">
    <citation type="submission" date="2018-05" db="EMBL/GenBank/DDBJ databases">
        <authorList>
            <person name="Li X."/>
        </authorList>
    </citation>
    <scope>NUCLEOTIDE SEQUENCE [LARGE SCALE GENOMIC DNA]</scope>
    <source>
        <strain evidence="2">YIM 73061</strain>
    </source>
</reference>
<evidence type="ECO:0000313" key="2">
    <source>
        <dbReference type="Proteomes" id="UP000249725"/>
    </source>
</evidence>
<proteinExistence type="predicted"/>
<evidence type="ECO:0000313" key="1">
    <source>
        <dbReference type="EMBL" id="RAK57404.1"/>
    </source>
</evidence>
<sequence>MPQLTDNQQQALRNLARKKLGDAVPFVNIADARVLTELGLARRTREGWEITADGSTFLAGLQDN</sequence>
<dbReference type="RefSeq" id="WP_111513856.1">
    <property type="nucleotide sequence ID" value="NZ_QFYR01000001.1"/>
</dbReference>
<dbReference type="EMBL" id="QFYR01000001">
    <property type="protein sequence ID" value="RAK57404.1"/>
    <property type="molecule type" value="Genomic_DNA"/>
</dbReference>
<keyword evidence="2" id="KW-1185">Reference proteome</keyword>
<organism evidence="1 2">
    <name type="scientific">Phenylobacterium deserti</name>
    <dbReference type="NCBI Taxonomy" id="1914756"/>
    <lineage>
        <taxon>Bacteria</taxon>
        <taxon>Pseudomonadati</taxon>
        <taxon>Pseudomonadota</taxon>
        <taxon>Alphaproteobacteria</taxon>
        <taxon>Caulobacterales</taxon>
        <taxon>Caulobacteraceae</taxon>
        <taxon>Phenylobacterium</taxon>
    </lineage>
</organism>
<protein>
    <submittedName>
        <fullName evidence="1">Uncharacterized protein</fullName>
    </submittedName>
</protein>
<dbReference type="Proteomes" id="UP000249725">
    <property type="component" value="Unassembled WGS sequence"/>
</dbReference>
<dbReference type="AlphaFoldDB" id="A0A328AV19"/>
<name>A0A328AV19_9CAUL</name>
<comment type="caution">
    <text evidence="1">The sequence shown here is derived from an EMBL/GenBank/DDBJ whole genome shotgun (WGS) entry which is preliminary data.</text>
</comment>